<keyword evidence="1" id="KW-1133">Transmembrane helix</keyword>
<dbReference type="AlphaFoldDB" id="A0A561EAC2"/>
<comment type="caution">
    <text evidence="2">The sequence shown here is derived from an EMBL/GenBank/DDBJ whole genome shotgun (WGS) entry which is preliminary data.</text>
</comment>
<dbReference type="Proteomes" id="UP000318297">
    <property type="component" value="Unassembled WGS sequence"/>
</dbReference>
<evidence type="ECO:0000313" key="3">
    <source>
        <dbReference type="Proteomes" id="UP000318297"/>
    </source>
</evidence>
<reference evidence="2 3" key="1">
    <citation type="submission" date="2019-06" db="EMBL/GenBank/DDBJ databases">
        <title>Sequencing the genomes of 1000 actinobacteria strains.</title>
        <authorList>
            <person name="Klenk H.-P."/>
        </authorList>
    </citation>
    <scope>NUCLEOTIDE SEQUENCE [LARGE SCALE GENOMIC DNA]</scope>
    <source>
        <strain evidence="2 3">DSM 19560</strain>
    </source>
</reference>
<organism evidence="2 3">
    <name type="scientific">Rudaeicoccus suwonensis</name>
    <dbReference type="NCBI Taxonomy" id="657409"/>
    <lineage>
        <taxon>Bacteria</taxon>
        <taxon>Bacillati</taxon>
        <taxon>Actinomycetota</taxon>
        <taxon>Actinomycetes</taxon>
        <taxon>Micrococcales</taxon>
        <taxon>Dermacoccaceae</taxon>
        <taxon>Rudaeicoccus</taxon>
    </lineage>
</organism>
<sequence length="89" mass="9408">MAEEVHENHGHSVAAWTAVILLIVASVFVSLGVAFGWHVCTWLGVVFVVLGVAAGKILAKMGFGNKDIITAPPVPGSRRQRVTSDQQAS</sequence>
<accession>A0A561EAC2</accession>
<protein>
    <submittedName>
        <fullName evidence="2">Uncharacterized protein</fullName>
    </submittedName>
</protein>
<evidence type="ECO:0000256" key="1">
    <source>
        <dbReference type="SAM" id="Phobius"/>
    </source>
</evidence>
<dbReference type="OrthoDB" id="3872677at2"/>
<feature type="transmembrane region" description="Helical" evidence="1">
    <location>
        <begin position="12"/>
        <end position="35"/>
    </location>
</feature>
<keyword evidence="1" id="KW-0812">Transmembrane</keyword>
<keyword evidence="3" id="KW-1185">Reference proteome</keyword>
<dbReference type="NCBIfam" id="NF041681">
    <property type="entry name" value="HGxxPAAW"/>
    <property type="match status" value="1"/>
</dbReference>
<keyword evidence="1" id="KW-0472">Membrane</keyword>
<proteinExistence type="predicted"/>
<gene>
    <name evidence="2" type="ORF">BKA23_1370</name>
</gene>
<evidence type="ECO:0000313" key="2">
    <source>
        <dbReference type="EMBL" id="TWE12558.1"/>
    </source>
</evidence>
<dbReference type="RefSeq" id="WP_145226649.1">
    <property type="nucleotide sequence ID" value="NZ_VIVQ01000001.1"/>
</dbReference>
<name>A0A561EAC2_9MICO</name>
<feature type="transmembrane region" description="Helical" evidence="1">
    <location>
        <begin position="41"/>
        <end position="59"/>
    </location>
</feature>
<dbReference type="EMBL" id="VIVQ01000001">
    <property type="protein sequence ID" value="TWE12558.1"/>
    <property type="molecule type" value="Genomic_DNA"/>
</dbReference>